<organism evidence="1 2">
    <name type="scientific">Rosa chinensis</name>
    <name type="common">China rose</name>
    <dbReference type="NCBI Taxonomy" id="74649"/>
    <lineage>
        <taxon>Eukaryota</taxon>
        <taxon>Viridiplantae</taxon>
        <taxon>Streptophyta</taxon>
        <taxon>Embryophyta</taxon>
        <taxon>Tracheophyta</taxon>
        <taxon>Spermatophyta</taxon>
        <taxon>Magnoliopsida</taxon>
        <taxon>eudicotyledons</taxon>
        <taxon>Gunneridae</taxon>
        <taxon>Pentapetalae</taxon>
        <taxon>rosids</taxon>
        <taxon>fabids</taxon>
        <taxon>Rosales</taxon>
        <taxon>Rosaceae</taxon>
        <taxon>Rosoideae</taxon>
        <taxon>Rosoideae incertae sedis</taxon>
        <taxon>Rosa</taxon>
    </lineage>
</organism>
<comment type="caution">
    <text evidence="1">The sequence shown here is derived from an EMBL/GenBank/DDBJ whole genome shotgun (WGS) entry which is preliminary data.</text>
</comment>
<gene>
    <name evidence="1" type="ORF">RchiOBHm_Chr7g0222031</name>
</gene>
<proteinExistence type="predicted"/>
<accession>A0A2P6PD58</accession>
<sequence>MVVPKVWRIAVVISLGIHNGASGITCDTEFLVKFLLDSWIVIL</sequence>
<dbReference type="Proteomes" id="UP000238479">
    <property type="component" value="Chromosome 7"/>
</dbReference>
<name>A0A2P6PD58_ROSCH</name>
<evidence type="ECO:0000313" key="2">
    <source>
        <dbReference type="Proteomes" id="UP000238479"/>
    </source>
</evidence>
<keyword evidence="2" id="KW-1185">Reference proteome</keyword>
<dbReference type="Gramene" id="PRQ19868">
    <property type="protein sequence ID" value="PRQ19868"/>
    <property type="gene ID" value="RchiOBHm_Chr7g0222031"/>
</dbReference>
<protein>
    <submittedName>
        <fullName evidence="1">Uncharacterized protein</fullName>
    </submittedName>
</protein>
<evidence type="ECO:0000313" key="1">
    <source>
        <dbReference type="EMBL" id="PRQ19868.1"/>
    </source>
</evidence>
<reference evidence="1 2" key="1">
    <citation type="journal article" date="2018" name="Nat. Genet.">
        <title>The Rosa genome provides new insights in the design of modern roses.</title>
        <authorList>
            <person name="Bendahmane M."/>
        </authorList>
    </citation>
    <scope>NUCLEOTIDE SEQUENCE [LARGE SCALE GENOMIC DNA]</scope>
    <source>
        <strain evidence="2">cv. Old Blush</strain>
    </source>
</reference>
<dbReference type="EMBL" id="PDCK01000045">
    <property type="protein sequence ID" value="PRQ19868.1"/>
    <property type="molecule type" value="Genomic_DNA"/>
</dbReference>
<dbReference type="AlphaFoldDB" id="A0A2P6PD58"/>